<sequence>MSLQQWASNGWLRPHTTTRQQIADLLAIADRDLLDSARGDLSADWQFGIAYNAALKLCTILLYASGYRPEKSLAHYRTLTALPFTLGPGPERRADADYLDTCRTKRNTAEYDLAGTVSQSEADELRDFATELRTDVIAWLKAEHPSLVAR</sequence>
<accession>A0ABT3GST6</accession>
<dbReference type="EMBL" id="JAPDDT010000029">
    <property type="protein sequence ID" value="MCW1926529.1"/>
    <property type="molecule type" value="Genomic_DNA"/>
</dbReference>
<dbReference type="Gene3D" id="1.20.120.330">
    <property type="entry name" value="Nucleotidyltransferases domain 2"/>
    <property type="match status" value="1"/>
</dbReference>
<name>A0ABT3GST6_9BACT</name>
<dbReference type="Proteomes" id="UP001320876">
    <property type="component" value="Unassembled WGS sequence"/>
</dbReference>
<gene>
    <name evidence="1" type="ORF">OKA05_28515</name>
</gene>
<organism evidence="1 2">
    <name type="scientific">Luteolibacter arcticus</name>
    <dbReference type="NCBI Taxonomy" id="1581411"/>
    <lineage>
        <taxon>Bacteria</taxon>
        <taxon>Pseudomonadati</taxon>
        <taxon>Verrucomicrobiota</taxon>
        <taxon>Verrucomicrobiia</taxon>
        <taxon>Verrucomicrobiales</taxon>
        <taxon>Verrucomicrobiaceae</taxon>
        <taxon>Luteolibacter</taxon>
    </lineage>
</organism>
<protein>
    <recommendedName>
        <fullName evidence="3">HEPN domain-containing protein</fullName>
    </recommendedName>
</protein>
<dbReference type="RefSeq" id="WP_264490637.1">
    <property type="nucleotide sequence ID" value="NZ_JAPDDT010000029.1"/>
</dbReference>
<comment type="caution">
    <text evidence="1">The sequence shown here is derived from an EMBL/GenBank/DDBJ whole genome shotgun (WGS) entry which is preliminary data.</text>
</comment>
<evidence type="ECO:0000313" key="2">
    <source>
        <dbReference type="Proteomes" id="UP001320876"/>
    </source>
</evidence>
<evidence type="ECO:0008006" key="3">
    <source>
        <dbReference type="Google" id="ProtNLM"/>
    </source>
</evidence>
<keyword evidence="2" id="KW-1185">Reference proteome</keyword>
<reference evidence="1 2" key="1">
    <citation type="submission" date="2022-10" db="EMBL/GenBank/DDBJ databases">
        <title>Luteolibacter arcticus strain CCTCC AB 2014275, whole genome shotgun sequencing project.</title>
        <authorList>
            <person name="Zhao G."/>
            <person name="Shen L."/>
        </authorList>
    </citation>
    <scope>NUCLEOTIDE SEQUENCE [LARGE SCALE GENOMIC DNA]</scope>
    <source>
        <strain evidence="1 2">CCTCC AB 2014275</strain>
    </source>
</reference>
<proteinExistence type="predicted"/>
<evidence type="ECO:0000313" key="1">
    <source>
        <dbReference type="EMBL" id="MCW1926529.1"/>
    </source>
</evidence>